<name>A0A0E9WRN1_ANGAN</name>
<organism evidence="1">
    <name type="scientific">Anguilla anguilla</name>
    <name type="common">European freshwater eel</name>
    <name type="synonym">Muraena anguilla</name>
    <dbReference type="NCBI Taxonomy" id="7936"/>
    <lineage>
        <taxon>Eukaryota</taxon>
        <taxon>Metazoa</taxon>
        <taxon>Chordata</taxon>
        <taxon>Craniata</taxon>
        <taxon>Vertebrata</taxon>
        <taxon>Euteleostomi</taxon>
        <taxon>Actinopterygii</taxon>
        <taxon>Neopterygii</taxon>
        <taxon>Teleostei</taxon>
        <taxon>Anguilliformes</taxon>
        <taxon>Anguillidae</taxon>
        <taxon>Anguilla</taxon>
    </lineage>
</organism>
<dbReference type="EMBL" id="GBXM01016454">
    <property type="protein sequence ID" value="JAH92123.1"/>
    <property type="molecule type" value="Transcribed_RNA"/>
</dbReference>
<dbReference type="AlphaFoldDB" id="A0A0E9WRN1"/>
<reference evidence="1" key="1">
    <citation type="submission" date="2014-11" db="EMBL/GenBank/DDBJ databases">
        <authorList>
            <person name="Amaro Gonzalez C."/>
        </authorList>
    </citation>
    <scope>NUCLEOTIDE SEQUENCE</scope>
</reference>
<proteinExistence type="predicted"/>
<accession>A0A0E9WRN1</accession>
<reference evidence="1" key="2">
    <citation type="journal article" date="2015" name="Fish Shellfish Immunol.">
        <title>Early steps in the European eel (Anguilla anguilla)-Vibrio vulnificus interaction in the gills: Role of the RtxA13 toxin.</title>
        <authorList>
            <person name="Callol A."/>
            <person name="Pajuelo D."/>
            <person name="Ebbesson L."/>
            <person name="Teles M."/>
            <person name="MacKenzie S."/>
            <person name="Amaro C."/>
        </authorList>
    </citation>
    <scope>NUCLEOTIDE SEQUENCE</scope>
</reference>
<sequence>MFILWKVSLVRIQTLCPQAFKLGVAGQDVVLTRWNIYI</sequence>
<evidence type="ECO:0000313" key="1">
    <source>
        <dbReference type="EMBL" id="JAH92123.1"/>
    </source>
</evidence>
<protein>
    <submittedName>
        <fullName evidence="1">Uncharacterized protein</fullName>
    </submittedName>
</protein>